<proteinExistence type="predicted"/>
<comment type="caution">
    <text evidence="5">The sequence shown here is derived from an EMBL/GenBank/DDBJ whole genome shotgun (WGS) entry which is preliminary data.</text>
</comment>
<evidence type="ECO:0000256" key="2">
    <source>
        <dbReference type="SAM" id="Phobius"/>
    </source>
</evidence>
<feature type="domain" description="VWFA" evidence="4">
    <location>
        <begin position="94"/>
        <end position="185"/>
    </location>
</feature>
<reference evidence="5" key="1">
    <citation type="submission" date="2021-11" db="EMBL/GenBank/DDBJ databases">
        <title>Genome sequence.</title>
        <authorList>
            <person name="Sun Q."/>
        </authorList>
    </citation>
    <scope>NUCLEOTIDE SEQUENCE</scope>
    <source>
        <strain evidence="5">JC740</strain>
    </source>
</reference>
<evidence type="ECO:0000259" key="4">
    <source>
        <dbReference type="Pfam" id="PF13519"/>
    </source>
</evidence>
<dbReference type="Proteomes" id="UP001430306">
    <property type="component" value="Unassembled WGS sequence"/>
</dbReference>
<dbReference type="PANTHER" id="PTHR37464:SF1">
    <property type="entry name" value="BLL2463 PROTEIN"/>
    <property type="match status" value="1"/>
</dbReference>
<feature type="transmembrane region" description="Helical" evidence="2">
    <location>
        <begin position="56"/>
        <end position="78"/>
    </location>
</feature>
<dbReference type="InterPro" id="IPR011933">
    <property type="entry name" value="Double_TM_dom"/>
</dbReference>
<dbReference type="PANTHER" id="PTHR37464">
    <property type="entry name" value="BLL2463 PROTEIN"/>
    <property type="match status" value="1"/>
</dbReference>
<evidence type="ECO:0000256" key="1">
    <source>
        <dbReference type="SAM" id="MobiDB-lite"/>
    </source>
</evidence>
<name>A0ABS8NKL5_9BACT</name>
<feature type="domain" description="Aerotolerance regulator N-terminal" evidence="3">
    <location>
        <begin position="1"/>
        <end position="76"/>
    </location>
</feature>
<keyword evidence="2" id="KW-0812">Transmembrane</keyword>
<organism evidence="5 6">
    <name type="scientific">Rhodopirellula halodulae</name>
    <dbReference type="NCBI Taxonomy" id="2894198"/>
    <lineage>
        <taxon>Bacteria</taxon>
        <taxon>Pseudomonadati</taxon>
        <taxon>Planctomycetota</taxon>
        <taxon>Planctomycetia</taxon>
        <taxon>Pirellulales</taxon>
        <taxon>Pirellulaceae</taxon>
        <taxon>Rhodopirellula</taxon>
    </lineage>
</organism>
<evidence type="ECO:0000313" key="5">
    <source>
        <dbReference type="EMBL" id="MCC9644103.1"/>
    </source>
</evidence>
<dbReference type="InterPro" id="IPR024163">
    <property type="entry name" value="Aerotolerance_reg_N"/>
</dbReference>
<keyword evidence="6" id="KW-1185">Reference proteome</keyword>
<evidence type="ECO:0000313" key="6">
    <source>
        <dbReference type="Proteomes" id="UP001430306"/>
    </source>
</evidence>
<feature type="transmembrane region" description="Helical" evidence="2">
    <location>
        <begin position="694"/>
        <end position="712"/>
    </location>
</feature>
<gene>
    <name evidence="5" type="ORF">LOC71_17610</name>
</gene>
<sequence>MSMLAPLFFAGALTIAAPILFHLIRQHPKGSVPFSSVMFLREVPPRLTRRSRLDQWPLLLIRSLALILLAAAFARPFLRSSADLLNQTPARRIALVIDRSASMQREDLWQQAVAKAESVIEDLSANDQFAIFVFDSEVKKEWESNNTLLDEGQRQLAMETLRATQLSWKATDLGVALREAADWAQWPETSINSETGDAPASTNSASSSPTSSSSNRSGPGPASLVLISDLQNGAAIDALQHNAWPEQVTLDIRRVAPREPGNATAVVMNDPTRENIRTGQKDAEFQLPIRVINSKLASQFDLSLTWDPEDEPQNIQVESDSVRVVRATPPAQNGSEITPPIVLSGDNSPFDNTVYWVAPEKRTFQLLHVGRETDEPRESLSYYLRRVPLDNATREVTIETVAPSGLPPDVDPKQCPLLVISQVSGDAAFQSALQQYTSDGGRLLFVMDDAKSANELLSVISALTSSENLTVEEAKVSDYAMWSEIDFSSPVFAAMSDPQFNDFSKIQFWNYRSVNGLTSQTETYETDWNVLASFDSGDPALARSGNVWLLTSGWQPSQSQLALSTKFLPLIAQLFTGNEPITGSSVGHTIGTPLPWPPSAGSRLIRSDGETTAYEDSLDAEFIDRPGVHQLRLPDETIISFASNLAETESQTDPMEEDTLERLGIPLGEAPDSETLTEATQQLRDRELESQQRLWQWLLLAAIILLAVETLWGGRYAKRIA</sequence>
<dbReference type="RefSeq" id="WP_230275203.1">
    <property type="nucleotide sequence ID" value="NZ_JAJKFW010000025.1"/>
</dbReference>
<dbReference type="Pfam" id="PF07584">
    <property type="entry name" value="BatA"/>
    <property type="match status" value="1"/>
</dbReference>
<dbReference type="InterPro" id="IPR036465">
    <property type="entry name" value="vWFA_dom_sf"/>
</dbReference>
<dbReference type="CDD" id="cd00198">
    <property type="entry name" value="vWFA"/>
    <property type="match status" value="1"/>
</dbReference>
<dbReference type="InterPro" id="IPR002035">
    <property type="entry name" value="VWF_A"/>
</dbReference>
<dbReference type="NCBIfam" id="TIGR02226">
    <property type="entry name" value="two_anch"/>
    <property type="match status" value="1"/>
</dbReference>
<dbReference type="Pfam" id="PF13519">
    <property type="entry name" value="VWA_2"/>
    <property type="match status" value="1"/>
</dbReference>
<feature type="transmembrane region" description="Helical" evidence="2">
    <location>
        <begin position="6"/>
        <end position="24"/>
    </location>
</feature>
<dbReference type="SUPFAM" id="SSF53300">
    <property type="entry name" value="vWA-like"/>
    <property type="match status" value="1"/>
</dbReference>
<keyword evidence="2" id="KW-0472">Membrane</keyword>
<protein>
    <submittedName>
        <fullName evidence="5">BatA domain-containing protein</fullName>
    </submittedName>
</protein>
<evidence type="ECO:0000259" key="3">
    <source>
        <dbReference type="Pfam" id="PF07584"/>
    </source>
</evidence>
<dbReference type="EMBL" id="JAJKFW010000025">
    <property type="protein sequence ID" value="MCC9644103.1"/>
    <property type="molecule type" value="Genomic_DNA"/>
</dbReference>
<accession>A0ABS8NKL5</accession>
<feature type="region of interest" description="Disordered" evidence="1">
    <location>
        <begin position="190"/>
        <end position="224"/>
    </location>
</feature>
<keyword evidence="2" id="KW-1133">Transmembrane helix</keyword>
<dbReference type="Gene3D" id="3.40.50.410">
    <property type="entry name" value="von Willebrand factor, type A domain"/>
    <property type="match status" value="1"/>
</dbReference>
<feature type="compositionally biased region" description="Low complexity" evidence="1">
    <location>
        <begin position="198"/>
        <end position="223"/>
    </location>
</feature>